<gene>
    <name evidence="2" type="ORF">C2845_PM08G18800</name>
</gene>
<keyword evidence="1" id="KW-0812">Transmembrane</keyword>
<reference evidence="3" key="1">
    <citation type="journal article" date="2019" name="Nat. Commun.">
        <title>The genome of broomcorn millet.</title>
        <authorList>
            <person name="Zou C."/>
            <person name="Miki D."/>
            <person name="Li D."/>
            <person name="Tang Q."/>
            <person name="Xiao L."/>
            <person name="Rajput S."/>
            <person name="Deng P."/>
            <person name="Jia W."/>
            <person name="Huang R."/>
            <person name="Zhang M."/>
            <person name="Sun Y."/>
            <person name="Hu J."/>
            <person name="Fu X."/>
            <person name="Schnable P.S."/>
            <person name="Li F."/>
            <person name="Zhang H."/>
            <person name="Feng B."/>
            <person name="Zhu X."/>
            <person name="Liu R."/>
            <person name="Schnable J.C."/>
            <person name="Zhu J.-K."/>
            <person name="Zhang H."/>
        </authorList>
    </citation>
    <scope>NUCLEOTIDE SEQUENCE [LARGE SCALE GENOMIC DNA]</scope>
</reference>
<protein>
    <submittedName>
        <fullName evidence="2">Uncharacterized protein</fullName>
    </submittedName>
</protein>
<keyword evidence="1" id="KW-0472">Membrane</keyword>
<evidence type="ECO:0000313" key="3">
    <source>
        <dbReference type="Proteomes" id="UP000275267"/>
    </source>
</evidence>
<organism evidence="2 3">
    <name type="scientific">Panicum miliaceum</name>
    <name type="common">Proso millet</name>
    <name type="synonym">Broomcorn millet</name>
    <dbReference type="NCBI Taxonomy" id="4540"/>
    <lineage>
        <taxon>Eukaryota</taxon>
        <taxon>Viridiplantae</taxon>
        <taxon>Streptophyta</taxon>
        <taxon>Embryophyta</taxon>
        <taxon>Tracheophyta</taxon>
        <taxon>Spermatophyta</taxon>
        <taxon>Magnoliopsida</taxon>
        <taxon>Liliopsida</taxon>
        <taxon>Poales</taxon>
        <taxon>Poaceae</taxon>
        <taxon>PACMAD clade</taxon>
        <taxon>Panicoideae</taxon>
        <taxon>Panicodae</taxon>
        <taxon>Paniceae</taxon>
        <taxon>Panicinae</taxon>
        <taxon>Panicum</taxon>
        <taxon>Panicum sect. Panicum</taxon>
    </lineage>
</organism>
<dbReference type="PANTHER" id="PTHR33927">
    <property type="entry name" value="TRANSMEMBRANE PROTEIN"/>
    <property type="match status" value="1"/>
</dbReference>
<dbReference type="EMBL" id="PQIB02000010">
    <property type="protein sequence ID" value="RLM91339.1"/>
    <property type="molecule type" value="Genomic_DNA"/>
</dbReference>
<dbReference type="Proteomes" id="UP000275267">
    <property type="component" value="Unassembled WGS sequence"/>
</dbReference>
<comment type="caution">
    <text evidence="2">The sequence shown here is derived from an EMBL/GenBank/DDBJ whole genome shotgun (WGS) entry which is preliminary data.</text>
</comment>
<feature type="transmembrane region" description="Helical" evidence="1">
    <location>
        <begin position="163"/>
        <end position="184"/>
    </location>
</feature>
<dbReference type="PANTHER" id="PTHR33927:SF1">
    <property type="entry name" value="TRANSMEMBRANE PROTEIN"/>
    <property type="match status" value="1"/>
</dbReference>
<proteinExistence type="predicted"/>
<evidence type="ECO:0000256" key="1">
    <source>
        <dbReference type="SAM" id="Phobius"/>
    </source>
</evidence>
<accession>A0A3L6QVP8</accession>
<evidence type="ECO:0000313" key="2">
    <source>
        <dbReference type="EMBL" id="RLM91339.1"/>
    </source>
</evidence>
<keyword evidence="3" id="KW-1185">Reference proteome</keyword>
<dbReference type="InterPro" id="IPR052979">
    <property type="entry name" value="Adenylate-forming_domain"/>
</dbReference>
<dbReference type="STRING" id="4540.A0A3L6QVP8"/>
<dbReference type="AlphaFoldDB" id="A0A3L6QVP8"/>
<dbReference type="OrthoDB" id="3142841at2759"/>
<sequence length="306" mass="32094">MDRQDQAKATRDTKFSSCCGVSFELKPSPGTSSFAFEAADQPVHRTPPDAPMAKRWISFPGPFGSASSRIFAAARGSHSFGRSQSRPSRHFCDLGDEETDDESVCAVDGADEELGVVTAAGVADDTPGKAAGAPAPAKPAPPARSRLGVILLDQGLFTVYKRLFVLCVATNAVGLALAATGHFFPYAREHAAVFAMGNILALTLCRSEAVLRVVFWLAVAFLGRPWVPVVVKTGVTAILQSLGGVHSGCGVSSAACLAYALVQALQHRDVAPREVVVVTSNPEGSRDVVRGCNKAGIPAFGPIWDS</sequence>
<name>A0A3L6QVP8_PANMI</name>
<keyword evidence="1" id="KW-1133">Transmembrane helix</keyword>